<reference evidence="4" key="1">
    <citation type="submission" date="2019-09" db="EMBL/GenBank/DDBJ databases">
        <title>Characterisation of the sponge microbiome using genome-centric metagenomics.</title>
        <authorList>
            <person name="Engelberts J.P."/>
            <person name="Robbins S.J."/>
            <person name="De Goeij J.M."/>
            <person name="Aranda M."/>
            <person name="Bell S.C."/>
            <person name="Webster N.S."/>
        </authorList>
    </citation>
    <scope>NUCLEOTIDE SEQUENCE</scope>
    <source>
        <strain evidence="4">SB0662_bin_9</strain>
    </source>
</reference>
<keyword evidence="2" id="KW-0812">Transmembrane</keyword>
<feature type="transmembrane region" description="Helical" evidence="2">
    <location>
        <begin position="267"/>
        <end position="285"/>
    </location>
</feature>
<proteinExistence type="predicted"/>
<evidence type="ECO:0000313" key="4">
    <source>
        <dbReference type="EMBL" id="MYD89490.1"/>
    </source>
</evidence>
<dbReference type="InterPro" id="IPR038765">
    <property type="entry name" value="Papain-like_cys_pep_sf"/>
</dbReference>
<evidence type="ECO:0000259" key="3">
    <source>
        <dbReference type="SMART" id="SM00460"/>
    </source>
</evidence>
<feature type="transmembrane region" description="Helical" evidence="2">
    <location>
        <begin position="177"/>
        <end position="196"/>
    </location>
</feature>
<feature type="domain" description="Transglutaminase-like" evidence="3">
    <location>
        <begin position="561"/>
        <end position="632"/>
    </location>
</feature>
<dbReference type="InterPro" id="IPR002931">
    <property type="entry name" value="Transglutaminase-like"/>
</dbReference>
<comment type="caution">
    <text evidence="4">The sequence shown here is derived from an EMBL/GenBank/DDBJ whole genome shotgun (WGS) entry which is preliminary data.</text>
</comment>
<feature type="transmembrane region" description="Helical" evidence="2">
    <location>
        <begin position="86"/>
        <end position="105"/>
    </location>
</feature>
<dbReference type="Gene3D" id="3.10.620.30">
    <property type="match status" value="1"/>
</dbReference>
<dbReference type="PANTHER" id="PTHR42736:SF1">
    <property type="entry name" value="PROTEIN-GLUTAMINE GAMMA-GLUTAMYLTRANSFERASE"/>
    <property type="match status" value="1"/>
</dbReference>
<feature type="region of interest" description="Disordered" evidence="1">
    <location>
        <begin position="635"/>
        <end position="694"/>
    </location>
</feature>
<dbReference type="EMBL" id="VXPY01000024">
    <property type="protein sequence ID" value="MYD89490.1"/>
    <property type="molecule type" value="Genomic_DNA"/>
</dbReference>
<evidence type="ECO:0000256" key="1">
    <source>
        <dbReference type="SAM" id="MobiDB-lite"/>
    </source>
</evidence>
<feature type="transmembrane region" description="Helical" evidence="2">
    <location>
        <begin position="57"/>
        <end position="80"/>
    </location>
</feature>
<dbReference type="InterPro" id="IPR052901">
    <property type="entry name" value="Bact_TGase-like"/>
</dbReference>
<gene>
    <name evidence="4" type="ORF">F4Y08_03995</name>
</gene>
<protein>
    <recommendedName>
        <fullName evidence="3">Transglutaminase-like domain-containing protein</fullName>
    </recommendedName>
</protein>
<evidence type="ECO:0000256" key="2">
    <source>
        <dbReference type="SAM" id="Phobius"/>
    </source>
</evidence>
<dbReference type="SUPFAM" id="SSF54001">
    <property type="entry name" value="Cysteine proteinases"/>
    <property type="match status" value="1"/>
</dbReference>
<dbReference type="PANTHER" id="PTHR42736">
    <property type="entry name" value="PROTEIN-GLUTAMINE GAMMA-GLUTAMYLTRANSFERASE"/>
    <property type="match status" value="1"/>
</dbReference>
<feature type="transmembrane region" description="Helical" evidence="2">
    <location>
        <begin position="112"/>
        <end position="132"/>
    </location>
</feature>
<feature type="compositionally biased region" description="Basic and acidic residues" evidence="1">
    <location>
        <begin position="654"/>
        <end position="663"/>
    </location>
</feature>
<accession>A0A6B1DPK2</accession>
<name>A0A6B1DPK2_9CHLR</name>
<feature type="transmembrane region" description="Helical" evidence="2">
    <location>
        <begin position="226"/>
        <end position="246"/>
    </location>
</feature>
<keyword evidence="2" id="KW-0472">Membrane</keyword>
<organism evidence="4">
    <name type="scientific">Caldilineaceae bacterium SB0662_bin_9</name>
    <dbReference type="NCBI Taxonomy" id="2605258"/>
    <lineage>
        <taxon>Bacteria</taxon>
        <taxon>Bacillati</taxon>
        <taxon>Chloroflexota</taxon>
        <taxon>Caldilineae</taxon>
        <taxon>Caldilineales</taxon>
        <taxon>Caldilineaceae</taxon>
    </lineage>
</organism>
<dbReference type="AlphaFoldDB" id="A0A6B1DPK2"/>
<dbReference type="Pfam" id="PF01841">
    <property type="entry name" value="Transglut_core"/>
    <property type="match status" value="1"/>
</dbReference>
<sequence>MDDRGSVLCGCGHGPAADFGTGLREAGTGCRLMSVRSLTPQAPGSQPHRHFVPANGAGLHTALLCIVYLTMALLFTAAQWTLTGSGVFLTTTASALLCGVAATWSRTGPWTMAGFGLLASFSFAVLLVGSTIPETNVEGMVIQGHTLIQARAYFLLDRWGDWFQAILARRPVSLNTVFLLNMAWLLWWIAYFGVWTSLRYGQSWSATLTACVVASVNTYYSPEPLTAIYIFFLFTALLLLTNAHLTRLQEQWARERVRFSQDMVFDLMRNGLLFSVLVVGVAWAVPGLGALPRLRLLLEPASQVWESVTNQVSDWNQGVRRQMRPGDSAFDASLSLGGPRNSSQQPIMRVETADGRYWRANIYDNYVDGTWLSTGTERVRLPALRTFPAPDWRLRNQRIQTVTPLSDLGHVVLGAADIRQLSLPVVANYEAWPGETFSLLEGVVTEAGSEETPDRWELQHLRSATRLEPGTEYQLVSSLPDVTQWDLVQADARVPSLLDDRYLQLPENLDVRIANMARLITAEADTRYAQAKAIEATLRRYTYDESIPPPPPDTDPVSWFLFDIQRGYCDYYATAMVLMLRSLGIHARLAAGYAEGTWEPETESFLVTGKDAHSWVEVFFPGLGWIEFEPTAGESELVRAPGGPPDPAALQSRPESEPARDGPPEDPPAQLPDEGLLDDEAFNPDPAGPVLTPPYDRARPYVPLAASAVALVLLAVLALRGRRGGDESDPLVDHRLNGMYRNLLRWARSLELPVLPTATPMERTGVLARHIPAGAAGIRQIGKAYTRLRFARLRPGGFSTPDESAAERSWREIQAPLRAAWLRHQANRAAAYLTARAKRVVGGD</sequence>
<keyword evidence="2" id="KW-1133">Transmembrane helix</keyword>
<dbReference type="SMART" id="SM00460">
    <property type="entry name" value="TGc"/>
    <property type="match status" value="1"/>
</dbReference>